<sequence length="125" mass="14001">MCLAFCQPWEAMNVRKQMLVQYRFSGFTNVAGRACSLLAKALRTRLQGAPLALEGAYAVCATSFVAMAGSGSVLRYRRQAVLRRKQLSKGALLCFTPGSLELRHVRHVRWLARHWHARRPGIEGS</sequence>
<reference evidence="2" key="2">
    <citation type="submission" date="2013-10" db="EMBL/GenBank/DDBJ databases">
        <authorList>
            <person name="Aslett M."/>
        </authorList>
    </citation>
    <scope>NUCLEOTIDE SEQUENCE [LARGE SCALE GENOMIC DNA]</scope>
    <source>
        <strain evidence="2">Houghton</strain>
    </source>
</reference>
<evidence type="ECO:0000313" key="3">
    <source>
        <dbReference type="Proteomes" id="UP000018050"/>
    </source>
</evidence>
<dbReference type="RefSeq" id="XP_013248437.1">
    <property type="nucleotide sequence ID" value="XM_013392983.1"/>
</dbReference>
<proteinExistence type="predicted"/>
<evidence type="ECO:0000256" key="1">
    <source>
        <dbReference type="SAM" id="Phobius"/>
    </source>
</evidence>
<accession>U6GR48</accession>
<evidence type="ECO:0000313" key="2">
    <source>
        <dbReference type="EMBL" id="CDI82022.1"/>
    </source>
</evidence>
<reference evidence="2" key="1">
    <citation type="submission" date="2013-10" db="EMBL/GenBank/DDBJ databases">
        <title>Genomic analysis of the causative agents of coccidiosis in chickens.</title>
        <authorList>
            <person name="Reid A.J."/>
            <person name="Blake D."/>
            <person name="Billington K."/>
            <person name="Browne H."/>
            <person name="Dunn M."/>
            <person name="Hung S."/>
            <person name="Kawahara F."/>
            <person name="Miranda-Saavedra D."/>
            <person name="Mourier T."/>
            <person name="Nagra H."/>
            <person name="Otto T.D."/>
            <person name="Rawlings N."/>
            <person name="Sanchez A."/>
            <person name="Sanders M."/>
            <person name="Subramaniam C."/>
            <person name="Tay Y."/>
            <person name="Dear P."/>
            <person name="Doerig C."/>
            <person name="Gruber A."/>
            <person name="Parkinson J."/>
            <person name="Shirley M."/>
            <person name="Wan K.L."/>
            <person name="Berriman M."/>
            <person name="Tomley F."/>
            <person name="Pain A."/>
        </authorList>
    </citation>
    <scope>NUCLEOTIDE SEQUENCE [LARGE SCALE GENOMIC DNA]</scope>
    <source>
        <strain evidence="2">Houghton</strain>
    </source>
</reference>
<feature type="transmembrane region" description="Helical" evidence="1">
    <location>
        <begin position="55"/>
        <end position="76"/>
    </location>
</feature>
<protein>
    <submittedName>
        <fullName evidence="2">Uncharacterized protein</fullName>
    </submittedName>
</protein>
<dbReference type="Proteomes" id="UP000018050">
    <property type="component" value="Unassembled WGS sequence"/>
</dbReference>
<organism evidence="2 3">
    <name type="scientific">Eimeria acervulina</name>
    <name type="common">Coccidian parasite</name>
    <dbReference type="NCBI Taxonomy" id="5801"/>
    <lineage>
        <taxon>Eukaryota</taxon>
        <taxon>Sar</taxon>
        <taxon>Alveolata</taxon>
        <taxon>Apicomplexa</taxon>
        <taxon>Conoidasida</taxon>
        <taxon>Coccidia</taxon>
        <taxon>Eucoccidiorida</taxon>
        <taxon>Eimeriorina</taxon>
        <taxon>Eimeriidae</taxon>
        <taxon>Eimeria</taxon>
    </lineage>
</organism>
<dbReference type="GeneID" id="25274501"/>
<keyword evidence="1" id="KW-0472">Membrane</keyword>
<dbReference type="VEuPathDB" id="ToxoDB:EAH_00064310"/>
<name>U6GR48_EIMAC</name>
<keyword evidence="1" id="KW-0812">Transmembrane</keyword>
<keyword evidence="3" id="KW-1185">Reference proteome</keyword>
<keyword evidence="1" id="KW-1133">Transmembrane helix</keyword>
<dbReference type="EMBL" id="HG671970">
    <property type="protein sequence ID" value="CDI82022.1"/>
    <property type="molecule type" value="Genomic_DNA"/>
</dbReference>
<gene>
    <name evidence="2" type="ORF">EAH_00064310</name>
</gene>
<dbReference type="AlphaFoldDB" id="U6GR48"/>